<evidence type="ECO:0000256" key="1">
    <source>
        <dbReference type="SAM" id="MobiDB-lite"/>
    </source>
</evidence>
<evidence type="ECO:0000313" key="3">
    <source>
        <dbReference type="Proteomes" id="UP001212152"/>
    </source>
</evidence>
<feature type="compositionally biased region" description="Acidic residues" evidence="1">
    <location>
        <begin position="323"/>
        <end position="336"/>
    </location>
</feature>
<feature type="compositionally biased region" description="Polar residues" evidence="1">
    <location>
        <begin position="68"/>
        <end position="83"/>
    </location>
</feature>
<dbReference type="Proteomes" id="UP001212152">
    <property type="component" value="Unassembled WGS sequence"/>
</dbReference>
<name>A0AAD5TJY8_9FUNG</name>
<feature type="compositionally biased region" description="Basic and acidic residues" evidence="1">
    <location>
        <begin position="52"/>
        <end position="61"/>
    </location>
</feature>
<comment type="caution">
    <text evidence="2">The sequence shown here is derived from an EMBL/GenBank/DDBJ whole genome shotgun (WGS) entry which is preliminary data.</text>
</comment>
<organism evidence="2 3">
    <name type="scientific">Geranomyces variabilis</name>
    <dbReference type="NCBI Taxonomy" id="109894"/>
    <lineage>
        <taxon>Eukaryota</taxon>
        <taxon>Fungi</taxon>
        <taxon>Fungi incertae sedis</taxon>
        <taxon>Chytridiomycota</taxon>
        <taxon>Chytridiomycota incertae sedis</taxon>
        <taxon>Chytridiomycetes</taxon>
        <taxon>Spizellomycetales</taxon>
        <taxon>Powellomycetaceae</taxon>
        <taxon>Geranomyces</taxon>
    </lineage>
</organism>
<reference evidence="2" key="1">
    <citation type="submission" date="2020-05" db="EMBL/GenBank/DDBJ databases">
        <title>Phylogenomic resolution of chytrid fungi.</title>
        <authorList>
            <person name="Stajich J.E."/>
            <person name="Amses K."/>
            <person name="Simmons R."/>
            <person name="Seto K."/>
            <person name="Myers J."/>
            <person name="Bonds A."/>
            <person name="Quandt C.A."/>
            <person name="Barry K."/>
            <person name="Liu P."/>
            <person name="Grigoriev I."/>
            <person name="Longcore J.E."/>
            <person name="James T.Y."/>
        </authorList>
    </citation>
    <scope>NUCLEOTIDE SEQUENCE</scope>
    <source>
        <strain evidence="2">JEL0379</strain>
    </source>
</reference>
<feature type="compositionally biased region" description="Basic and acidic residues" evidence="1">
    <location>
        <begin position="1"/>
        <end position="11"/>
    </location>
</feature>
<protein>
    <submittedName>
        <fullName evidence="2">Uncharacterized protein</fullName>
    </submittedName>
</protein>
<accession>A0AAD5TJY8</accession>
<gene>
    <name evidence="2" type="ORF">HDU87_003489</name>
</gene>
<keyword evidence="3" id="KW-1185">Reference proteome</keyword>
<evidence type="ECO:0000313" key="2">
    <source>
        <dbReference type="EMBL" id="KAJ3178666.1"/>
    </source>
</evidence>
<proteinExistence type="predicted"/>
<sequence length="372" mass="40727">MLAKDDDHGSSEEVNPFMSPKKDTQQMPVFTPSHVIERMAQVALQTPAPKKTARELAKARAEMAAGSPQDNPFINSNASTPPKQASRRLFERRRPFPSSEAGPSGVNNATPPNSLGDSRLSEIGSTPKLFVPSPFSDTKLNSDDDSDDELLVDRCPSRLKITPGSVLSSKGGSLGRIDPFADDPFADDQKDEAVTPPRQITPPPKLRIPWELRSATRRRREQDSEESQRRPTAGGPWESSSDPSSTIAKTSNKPKDNKRRPRGSIGGCKPTDKDFKNDEHDAPDAGEGSSKSIGMIFGRPVCNVRRNGATTPAKRSRRQGPSDDQEPISTDNEENAEVEKKTCPKRGKRATVLVEINPAELLTWEISCKKKV</sequence>
<dbReference type="AlphaFoldDB" id="A0AAD5TJY8"/>
<feature type="compositionally biased region" description="Basic and acidic residues" evidence="1">
    <location>
        <begin position="270"/>
        <end position="283"/>
    </location>
</feature>
<feature type="compositionally biased region" description="Polar residues" evidence="1">
    <location>
        <begin position="238"/>
        <end position="251"/>
    </location>
</feature>
<feature type="compositionally biased region" description="Basic and acidic residues" evidence="1">
    <location>
        <begin position="220"/>
        <end position="229"/>
    </location>
</feature>
<feature type="region of interest" description="Disordered" evidence="1">
    <location>
        <begin position="42"/>
        <end position="347"/>
    </location>
</feature>
<feature type="compositionally biased region" description="Polar residues" evidence="1">
    <location>
        <begin position="105"/>
        <end position="116"/>
    </location>
</feature>
<dbReference type="EMBL" id="JADGJQ010000025">
    <property type="protein sequence ID" value="KAJ3178666.1"/>
    <property type="molecule type" value="Genomic_DNA"/>
</dbReference>
<feature type="region of interest" description="Disordered" evidence="1">
    <location>
        <begin position="1"/>
        <end position="27"/>
    </location>
</feature>